<dbReference type="AlphaFoldDB" id="A0AAD7KLC7"/>
<gene>
    <name evidence="9" type="ORF">B0H16DRAFT_1295084</name>
</gene>
<protein>
    <recommendedName>
        <fullName evidence="5">phosphoethanolamine N-methyltransferase</fullName>
        <ecNumber evidence="5">2.1.1.103</ecNumber>
    </recommendedName>
</protein>
<organism evidence="9 10">
    <name type="scientific">Mycena metata</name>
    <dbReference type="NCBI Taxonomy" id="1033252"/>
    <lineage>
        <taxon>Eukaryota</taxon>
        <taxon>Fungi</taxon>
        <taxon>Dikarya</taxon>
        <taxon>Basidiomycota</taxon>
        <taxon>Agaricomycotina</taxon>
        <taxon>Agaricomycetes</taxon>
        <taxon>Agaricomycetidae</taxon>
        <taxon>Agaricales</taxon>
        <taxon>Marasmiineae</taxon>
        <taxon>Mycenaceae</taxon>
        <taxon>Mycena</taxon>
    </lineage>
</organism>
<proteinExistence type="predicted"/>
<dbReference type="SUPFAM" id="SSF55961">
    <property type="entry name" value="Bet v1-like"/>
    <property type="match status" value="1"/>
</dbReference>
<dbReference type="Gene3D" id="3.30.530.20">
    <property type="match status" value="1"/>
</dbReference>
<dbReference type="PANTHER" id="PTHR44307">
    <property type="entry name" value="PHOSPHOETHANOLAMINE METHYLTRANSFERASE"/>
    <property type="match status" value="1"/>
</dbReference>
<dbReference type="Pfam" id="PF13489">
    <property type="entry name" value="Methyltransf_23"/>
    <property type="match status" value="1"/>
</dbReference>
<evidence type="ECO:0000256" key="1">
    <source>
        <dbReference type="ARBA" id="ARBA00004969"/>
    </source>
</evidence>
<evidence type="ECO:0000256" key="6">
    <source>
        <dbReference type="ARBA" id="ARBA00047619"/>
    </source>
</evidence>
<keyword evidence="10" id="KW-1185">Reference proteome</keyword>
<keyword evidence="3 9" id="KW-0489">Methyltransferase</keyword>
<feature type="domain" description="DUF7053" evidence="8">
    <location>
        <begin position="17"/>
        <end position="144"/>
    </location>
</feature>
<dbReference type="Proteomes" id="UP001215598">
    <property type="component" value="Unassembled WGS sequence"/>
</dbReference>
<dbReference type="GO" id="GO:0000234">
    <property type="term" value="F:phosphoethanolamine N-methyltransferase activity"/>
    <property type="evidence" value="ECO:0007669"/>
    <property type="project" value="UniProtKB-EC"/>
</dbReference>
<dbReference type="EC" id="2.1.1.103" evidence="5"/>
<comment type="catalytic activity">
    <reaction evidence="6">
        <text>N,N-dimethylethanolamine phosphate + S-adenosyl-L-methionine = phosphocholine + S-adenosyl-L-homocysteine + H(+)</text>
        <dbReference type="Rhea" id="RHEA:25325"/>
        <dbReference type="ChEBI" id="CHEBI:15378"/>
        <dbReference type="ChEBI" id="CHEBI:57856"/>
        <dbReference type="ChEBI" id="CHEBI:58641"/>
        <dbReference type="ChEBI" id="CHEBI:59789"/>
        <dbReference type="ChEBI" id="CHEBI:295975"/>
        <dbReference type="EC" id="2.1.1.103"/>
    </reaction>
    <physiologicalReaction direction="left-to-right" evidence="6">
        <dbReference type="Rhea" id="RHEA:25326"/>
    </physiologicalReaction>
</comment>
<dbReference type="GO" id="GO:0032259">
    <property type="term" value="P:methylation"/>
    <property type="evidence" value="ECO:0007669"/>
    <property type="project" value="UniProtKB-KW"/>
</dbReference>
<reference evidence="9" key="1">
    <citation type="submission" date="2023-03" db="EMBL/GenBank/DDBJ databases">
        <title>Massive genome expansion in bonnet fungi (Mycena s.s.) driven by repeated elements and novel gene families across ecological guilds.</title>
        <authorList>
            <consortium name="Lawrence Berkeley National Laboratory"/>
            <person name="Harder C.B."/>
            <person name="Miyauchi S."/>
            <person name="Viragh M."/>
            <person name="Kuo A."/>
            <person name="Thoen E."/>
            <person name="Andreopoulos B."/>
            <person name="Lu D."/>
            <person name="Skrede I."/>
            <person name="Drula E."/>
            <person name="Henrissat B."/>
            <person name="Morin E."/>
            <person name="Kohler A."/>
            <person name="Barry K."/>
            <person name="LaButti K."/>
            <person name="Morin E."/>
            <person name="Salamov A."/>
            <person name="Lipzen A."/>
            <person name="Mereny Z."/>
            <person name="Hegedus B."/>
            <person name="Baldrian P."/>
            <person name="Stursova M."/>
            <person name="Weitz H."/>
            <person name="Taylor A."/>
            <person name="Grigoriev I.V."/>
            <person name="Nagy L.G."/>
            <person name="Martin F."/>
            <person name="Kauserud H."/>
        </authorList>
    </citation>
    <scope>NUCLEOTIDE SEQUENCE</scope>
    <source>
        <strain evidence="9">CBHHK182m</strain>
    </source>
</reference>
<dbReference type="InterPro" id="IPR055481">
    <property type="entry name" value="DUF7053"/>
</dbReference>
<evidence type="ECO:0000256" key="4">
    <source>
        <dbReference type="ARBA" id="ARBA00022679"/>
    </source>
</evidence>
<dbReference type="InterPro" id="IPR023393">
    <property type="entry name" value="START-like_dom_sf"/>
</dbReference>
<sequence>MFFSDHHTKFTKRINAPLQAVLDVLRDPHAMMGLSPLIISVTVDPQDSTKYAVVDRLAMPFGTTRTISYGATIVVTDEGMEAESKAGAGTTTRSRYVARAISEGETEVEEEVHVNAFFLLLPFIKGVLASAHILSLDRLAAKVEGLNSCKRPAGYLYLYTLVLSLRKQMNTLLVLPTVLALVVVYWMAKRSSADPYGEFHLAFNKLPGEDAPRTEWLNMGYWKVPLALKLLRAAGCKPGGRVLDVGHGSGESLILLLTHPDVPRPAHLTGITSLESHYTRSQARVARLTQPVPVDLHAGDAIYRAGSRTHPLDPSSEQPKFDTILALDCAYHFKPRAEFLRQAYHRLNPGGSLALADICFAPGALETRWTRFVTTILGLMPAENMISTDEYVAQMREIGFRDVKLEDITEDVFPGFVSFLATRGVGWRIFSKAFTIFWGSGGRFVVVYGRVSA</sequence>
<dbReference type="EMBL" id="JARKIB010000001">
    <property type="protein sequence ID" value="KAJ7786386.1"/>
    <property type="molecule type" value="Genomic_DNA"/>
</dbReference>
<evidence type="ECO:0000259" key="8">
    <source>
        <dbReference type="Pfam" id="PF23155"/>
    </source>
</evidence>
<comment type="catalytic activity">
    <reaction evidence="7">
        <text>N-methylethanolamine phosphate + S-adenosyl-L-methionine = N,N-dimethylethanolamine phosphate + S-adenosyl-L-homocysteine + H(+)</text>
        <dbReference type="Rhea" id="RHEA:25321"/>
        <dbReference type="ChEBI" id="CHEBI:15378"/>
        <dbReference type="ChEBI" id="CHEBI:57781"/>
        <dbReference type="ChEBI" id="CHEBI:57856"/>
        <dbReference type="ChEBI" id="CHEBI:58641"/>
        <dbReference type="ChEBI" id="CHEBI:59789"/>
        <dbReference type="EC" id="2.1.1.103"/>
    </reaction>
    <physiologicalReaction direction="left-to-right" evidence="7">
        <dbReference type="Rhea" id="RHEA:25322"/>
    </physiologicalReaction>
</comment>
<name>A0AAD7KLC7_9AGAR</name>
<comment type="pathway">
    <text evidence="1">Phospholipid metabolism; phosphatidylcholine biosynthesis.</text>
</comment>
<evidence type="ECO:0000256" key="3">
    <source>
        <dbReference type="ARBA" id="ARBA00022603"/>
    </source>
</evidence>
<keyword evidence="4" id="KW-0808">Transferase</keyword>
<dbReference type="SUPFAM" id="SSF53335">
    <property type="entry name" value="S-adenosyl-L-methionine-dependent methyltransferases"/>
    <property type="match status" value="1"/>
</dbReference>
<comment type="pathway">
    <text evidence="2">Lipid metabolism.</text>
</comment>
<dbReference type="CDD" id="cd02440">
    <property type="entry name" value="AdoMet_MTases"/>
    <property type="match status" value="1"/>
</dbReference>
<dbReference type="Pfam" id="PF23155">
    <property type="entry name" value="DUF7053"/>
    <property type="match status" value="1"/>
</dbReference>
<evidence type="ECO:0000256" key="5">
    <source>
        <dbReference type="ARBA" id="ARBA00035674"/>
    </source>
</evidence>
<dbReference type="Gene3D" id="3.40.50.150">
    <property type="entry name" value="Vaccinia Virus protein VP39"/>
    <property type="match status" value="1"/>
</dbReference>
<evidence type="ECO:0000313" key="10">
    <source>
        <dbReference type="Proteomes" id="UP001215598"/>
    </source>
</evidence>
<dbReference type="PANTHER" id="PTHR44307:SF2">
    <property type="entry name" value="PHOSPHOETHANOLAMINE METHYLTRANSFERASE ISOFORM X1"/>
    <property type="match status" value="1"/>
</dbReference>
<dbReference type="InterPro" id="IPR029063">
    <property type="entry name" value="SAM-dependent_MTases_sf"/>
</dbReference>
<comment type="caution">
    <text evidence="9">The sequence shown here is derived from an EMBL/GenBank/DDBJ whole genome shotgun (WGS) entry which is preliminary data.</text>
</comment>
<evidence type="ECO:0000256" key="7">
    <source>
        <dbReference type="ARBA" id="ARBA00047841"/>
    </source>
</evidence>
<accession>A0AAD7KLC7</accession>
<evidence type="ECO:0000256" key="2">
    <source>
        <dbReference type="ARBA" id="ARBA00005189"/>
    </source>
</evidence>
<evidence type="ECO:0000313" key="9">
    <source>
        <dbReference type="EMBL" id="KAJ7786386.1"/>
    </source>
</evidence>